<dbReference type="InterPro" id="IPR006047">
    <property type="entry name" value="GH13_cat_dom"/>
</dbReference>
<dbReference type="CDD" id="cd11322">
    <property type="entry name" value="AmyAc_Glg_BE"/>
    <property type="match status" value="1"/>
</dbReference>
<dbReference type="InterPro" id="IPR006407">
    <property type="entry name" value="GlgB"/>
</dbReference>
<dbReference type="Gene3D" id="3.20.20.80">
    <property type="entry name" value="Glycosidases"/>
    <property type="match status" value="1"/>
</dbReference>
<gene>
    <name evidence="6" type="primary">glgB_19</name>
    <name evidence="6" type="ORF">SDC9_74832</name>
</gene>
<evidence type="ECO:0000256" key="3">
    <source>
        <dbReference type="ARBA" id="ARBA00012541"/>
    </source>
</evidence>
<dbReference type="NCBIfam" id="TIGR01515">
    <property type="entry name" value="branching_enzym"/>
    <property type="match status" value="1"/>
</dbReference>
<dbReference type="Pfam" id="PF00128">
    <property type="entry name" value="Alpha-amylase"/>
    <property type="match status" value="1"/>
</dbReference>
<comment type="caution">
    <text evidence="6">The sequence shown here is derived from an EMBL/GenBank/DDBJ whole genome shotgun (WGS) entry which is preliminary data.</text>
</comment>
<dbReference type="AlphaFoldDB" id="A0A644YK90"/>
<dbReference type="Gene3D" id="2.60.40.1180">
    <property type="entry name" value="Golgi alpha-mannosidase II"/>
    <property type="match status" value="1"/>
</dbReference>
<comment type="catalytic activity">
    <reaction evidence="1">
        <text>Transfers a segment of a (1-&gt;4)-alpha-D-glucan chain to a primary hydroxy group in a similar glucan chain.</text>
        <dbReference type="EC" id="2.4.1.18"/>
    </reaction>
</comment>
<proteinExistence type="inferred from homology"/>
<comment type="similarity">
    <text evidence="2">Belongs to the glycosyl hydrolase 13 family. GlgB subfamily.</text>
</comment>
<sequence length="470" mass="55062">MGYTHVEFMPLVEHPLDASWGYQGTGYYSVTSRYGDSEGLKQLINVLHRNGIGVILDWVPGHFCKDEHGLYHFDGTPTYEYQEEWKSENKGWGTANFDLGRPEVKSFLISNALFWLREFHIDGLRVDAVSNMLYLNYGRGEGEWKTNKFGGDGCLEGISFIKELNKAIFNEFKNILMIAEESTSWPSVCKPIEDGGLGFNFKWNMGWMNDTLKYVEVDPIYRKHNHNKMTFSMMYNYSENFILPISHDEVVHGKKSLVDKMWGDYWNKFAGLRLYLAYMMGHPGKKLTFMGYEFAQFIEWREYEELEWELIDKFEMHKLTQNYCKFLNNFYKENKALWELDYDNTGFEWIDADNSNQSIFSFIRKGNDIKDTLVFICNFTPVVYYDFRVGVPYNAKYKEIFNSDNKEFGGSNQLNEEIIGSEDISYHNRKYSISLKIPPMAAIILSISDLNEDINLLVNKEIILENKYKS</sequence>
<protein>
    <recommendedName>
        <fullName evidence="3">1,4-alpha-glucan branching enzyme</fullName>
        <ecNumber evidence="3">2.4.1.18</ecNumber>
    </recommendedName>
</protein>
<dbReference type="InterPro" id="IPR017853">
    <property type="entry name" value="GH"/>
</dbReference>
<dbReference type="InterPro" id="IPR006048">
    <property type="entry name" value="A-amylase/branching_C"/>
</dbReference>
<dbReference type="FunFam" id="2.60.40.1180:FF:000002">
    <property type="entry name" value="1,4-alpha-glucan branching enzyme GlgB"/>
    <property type="match status" value="1"/>
</dbReference>
<evidence type="ECO:0000259" key="5">
    <source>
        <dbReference type="SMART" id="SM00642"/>
    </source>
</evidence>
<dbReference type="GO" id="GO:0003844">
    <property type="term" value="F:1,4-alpha-glucan branching enzyme activity"/>
    <property type="evidence" value="ECO:0007669"/>
    <property type="project" value="UniProtKB-EC"/>
</dbReference>
<dbReference type="Pfam" id="PF02806">
    <property type="entry name" value="Alpha-amylase_C"/>
    <property type="match status" value="1"/>
</dbReference>
<dbReference type="GO" id="GO:0005978">
    <property type="term" value="P:glycogen biosynthetic process"/>
    <property type="evidence" value="ECO:0007669"/>
    <property type="project" value="InterPro"/>
</dbReference>
<keyword evidence="6" id="KW-0328">Glycosyltransferase</keyword>
<dbReference type="PANTHER" id="PTHR43651">
    <property type="entry name" value="1,4-ALPHA-GLUCAN-BRANCHING ENZYME"/>
    <property type="match status" value="1"/>
</dbReference>
<evidence type="ECO:0000256" key="4">
    <source>
        <dbReference type="ARBA" id="ARBA00022679"/>
    </source>
</evidence>
<evidence type="ECO:0000313" key="6">
    <source>
        <dbReference type="EMBL" id="MPM28311.1"/>
    </source>
</evidence>
<dbReference type="EC" id="2.4.1.18" evidence="3"/>
<dbReference type="SUPFAM" id="SSF51445">
    <property type="entry name" value="(Trans)glycosidases"/>
    <property type="match status" value="1"/>
</dbReference>
<dbReference type="NCBIfam" id="NF008967">
    <property type="entry name" value="PRK12313.1"/>
    <property type="match status" value="1"/>
</dbReference>
<dbReference type="GO" id="GO:0043169">
    <property type="term" value="F:cation binding"/>
    <property type="evidence" value="ECO:0007669"/>
    <property type="project" value="InterPro"/>
</dbReference>
<dbReference type="EMBL" id="VSSQ01005219">
    <property type="protein sequence ID" value="MPM28311.1"/>
    <property type="molecule type" value="Genomic_DNA"/>
</dbReference>
<dbReference type="InterPro" id="IPR013780">
    <property type="entry name" value="Glyco_hydro_b"/>
</dbReference>
<evidence type="ECO:0000256" key="1">
    <source>
        <dbReference type="ARBA" id="ARBA00000826"/>
    </source>
</evidence>
<dbReference type="SUPFAM" id="SSF51011">
    <property type="entry name" value="Glycosyl hydrolase domain"/>
    <property type="match status" value="1"/>
</dbReference>
<keyword evidence="4 6" id="KW-0808">Transferase</keyword>
<name>A0A644YK90_9ZZZZ</name>
<feature type="domain" description="Glycosyl hydrolase family 13 catalytic" evidence="5">
    <location>
        <begin position="1"/>
        <end position="320"/>
    </location>
</feature>
<dbReference type="SMART" id="SM00642">
    <property type="entry name" value="Aamy"/>
    <property type="match status" value="1"/>
</dbReference>
<evidence type="ECO:0000256" key="2">
    <source>
        <dbReference type="ARBA" id="ARBA00009000"/>
    </source>
</evidence>
<accession>A0A644YK90</accession>
<dbReference type="GO" id="GO:0005829">
    <property type="term" value="C:cytosol"/>
    <property type="evidence" value="ECO:0007669"/>
    <property type="project" value="TreeGrafter"/>
</dbReference>
<dbReference type="PANTHER" id="PTHR43651:SF3">
    <property type="entry name" value="1,4-ALPHA-GLUCAN-BRANCHING ENZYME"/>
    <property type="match status" value="1"/>
</dbReference>
<reference evidence="6" key="1">
    <citation type="submission" date="2019-08" db="EMBL/GenBank/DDBJ databases">
        <authorList>
            <person name="Kucharzyk K."/>
            <person name="Murdoch R.W."/>
            <person name="Higgins S."/>
            <person name="Loffler F."/>
        </authorList>
    </citation>
    <scope>NUCLEOTIDE SEQUENCE</scope>
</reference>
<organism evidence="6">
    <name type="scientific">bioreactor metagenome</name>
    <dbReference type="NCBI Taxonomy" id="1076179"/>
    <lineage>
        <taxon>unclassified sequences</taxon>
        <taxon>metagenomes</taxon>
        <taxon>ecological metagenomes</taxon>
    </lineage>
</organism>